<proteinExistence type="predicted"/>
<evidence type="ECO:0000313" key="2">
    <source>
        <dbReference type="Proteomes" id="UP000217676"/>
    </source>
</evidence>
<keyword evidence="2" id="KW-1185">Reference proteome</keyword>
<protein>
    <recommendedName>
        <fullName evidence="3">MerR family transcriptional regulator</fullName>
    </recommendedName>
</protein>
<name>A0A169NEH2_STRLU</name>
<evidence type="ECO:0000313" key="1">
    <source>
        <dbReference type="EMBL" id="BAU83328.1"/>
    </source>
</evidence>
<dbReference type="AlphaFoldDB" id="A0A169NEH2"/>
<dbReference type="KEGG" id="slau:SLA_2401"/>
<dbReference type="EMBL" id="AP017424">
    <property type="protein sequence ID" value="BAU83328.1"/>
    <property type="molecule type" value="Genomic_DNA"/>
</dbReference>
<sequence length="59" mass="6476">MNTPLIVDTHAAHAATGTHPGTIRQWLRRGHLTHHGHDRAGRALVDLNELRARLADKAA</sequence>
<reference evidence="1 2" key="1">
    <citation type="journal article" date="2016" name="Genome Announc.">
        <title>Complete Genome Sequence of Thiostrepton-Producing Streptomyces laurentii ATCC 31255.</title>
        <authorList>
            <person name="Doi K."/>
            <person name="Fujino Y."/>
            <person name="Nagayoshi Y."/>
            <person name="Ohshima T."/>
            <person name="Ogata S."/>
        </authorList>
    </citation>
    <scope>NUCLEOTIDE SEQUENCE [LARGE SCALE GENOMIC DNA]</scope>
    <source>
        <strain evidence="1 2">ATCC 31255</strain>
    </source>
</reference>
<accession>A0A169NEH2</accession>
<gene>
    <name evidence="1" type="ORF">SLA_2401</name>
</gene>
<organism evidence="1 2">
    <name type="scientific">Streptomyces laurentii</name>
    <dbReference type="NCBI Taxonomy" id="39478"/>
    <lineage>
        <taxon>Bacteria</taxon>
        <taxon>Bacillati</taxon>
        <taxon>Actinomycetota</taxon>
        <taxon>Actinomycetes</taxon>
        <taxon>Kitasatosporales</taxon>
        <taxon>Streptomycetaceae</taxon>
        <taxon>Streptomyces</taxon>
    </lineage>
</organism>
<dbReference type="Proteomes" id="UP000217676">
    <property type="component" value="Chromosome"/>
</dbReference>
<evidence type="ECO:0008006" key="3">
    <source>
        <dbReference type="Google" id="ProtNLM"/>
    </source>
</evidence>